<dbReference type="AlphaFoldDB" id="A0A426DEZ2"/>
<comment type="caution">
    <text evidence="1">The sequence shown here is derived from an EMBL/GenBank/DDBJ whole genome shotgun (WGS) entry which is preliminary data.</text>
</comment>
<dbReference type="RefSeq" id="WP_148099348.1">
    <property type="nucleotide sequence ID" value="NZ_RHJS01000002.1"/>
</dbReference>
<sequence>MMKEICYYSDGQIYFRGLGNWSDQNKEKIEHEINDVLCLNGKHKKDGSVQDTATQLLKGRRDAYEQAESIIRRLSKKGNLTSERLQKEMRAIRESEKRKEYAGVILFVLERKYRRLKAQGR</sequence>
<dbReference type="EMBL" id="RHJS01000002">
    <property type="protein sequence ID" value="RRK31390.1"/>
    <property type="molecule type" value="Genomic_DNA"/>
</dbReference>
<organism evidence="1 2">
    <name type="scientific">Schaedlerella arabinosiphila</name>
    <dbReference type="NCBI Taxonomy" id="2044587"/>
    <lineage>
        <taxon>Bacteria</taxon>
        <taxon>Bacillati</taxon>
        <taxon>Bacillota</taxon>
        <taxon>Clostridia</taxon>
        <taxon>Lachnospirales</taxon>
        <taxon>Lachnospiraceae</taxon>
        <taxon>Schaedlerella</taxon>
    </lineage>
</organism>
<protein>
    <submittedName>
        <fullName evidence="1">Uncharacterized protein</fullName>
    </submittedName>
</protein>
<gene>
    <name evidence="1" type="ORF">EBB54_08440</name>
</gene>
<keyword evidence="2" id="KW-1185">Reference proteome</keyword>
<accession>A0A426DEZ2</accession>
<evidence type="ECO:0000313" key="1">
    <source>
        <dbReference type="EMBL" id="RRK31390.1"/>
    </source>
</evidence>
<reference evidence="1" key="1">
    <citation type="submission" date="2018-10" db="EMBL/GenBank/DDBJ databases">
        <title>Schaedlerella arabinophila gen. nov. sp. nov., isolated from the mouse intestinal tract and comparative analysis with the genome of the closely related altered Schaedler flora strain ASF502.</title>
        <authorList>
            <person name="Miyake S."/>
            <person name="Soh M."/>
            <person name="Seedorf H."/>
        </authorList>
    </citation>
    <scope>NUCLEOTIDE SEQUENCE [LARGE SCALE GENOMIC DNA]</scope>
    <source>
        <strain evidence="1">DSM 106076</strain>
    </source>
</reference>
<name>A0A426DEZ2_9FIRM</name>
<proteinExistence type="predicted"/>
<dbReference type="Proteomes" id="UP000274920">
    <property type="component" value="Unassembled WGS sequence"/>
</dbReference>
<evidence type="ECO:0000313" key="2">
    <source>
        <dbReference type="Proteomes" id="UP000274920"/>
    </source>
</evidence>